<comment type="caution">
    <text evidence="2">The sequence shown here is derived from an EMBL/GenBank/DDBJ whole genome shotgun (WGS) entry which is preliminary data.</text>
</comment>
<evidence type="ECO:0000256" key="1">
    <source>
        <dbReference type="SAM" id="MobiDB-lite"/>
    </source>
</evidence>
<evidence type="ECO:0000313" key="3">
    <source>
        <dbReference type="Proteomes" id="UP000324222"/>
    </source>
</evidence>
<feature type="region of interest" description="Disordered" evidence="1">
    <location>
        <begin position="78"/>
        <end position="101"/>
    </location>
</feature>
<proteinExistence type="predicted"/>
<gene>
    <name evidence="2" type="ORF">E2C01_039445</name>
</gene>
<name>A0A5B7FKS6_PORTR</name>
<dbReference type="EMBL" id="VSRR010006871">
    <property type="protein sequence ID" value="MPC45739.1"/>
    <property type="molecule type" value="Genomic_DNA"/>
</dbReference>
<organism evidence="2 3">
    <name type="scientific">Portunus trituberculatus</name>
    <name type="common">Swimming crab</name>
    <name type="synonym">Neptunus trituberculatus</name>
    <dbReference type="NCBI Taxonomy" id="210409"/>
    <lineage>
        <taxon>Eukaryota</taxon>
        <taxon>Metazoa</taxon>
        <taxon>Ecdysozoa</taxon>
        <taxon>Arthropoda</taxon>
        <taxon>Crustacea</taxon>
        <taxon>Multicrustacea</taxon>
        <taxon>Malacostraca</taxon>
        <taxon>Eumalacostraca</taxon>
        <taxon>Eucarida</taxon>
        <taxon>Decapoda</taxon>
        <taxon>Pleocyemata</taxon>
        <taxon>Brachyura</taxon>
        <taxon>Eubrachyura</taxon>
        <taxon>Portunoidea</taxon>
        <taxon>Portunidae</taxon>
        <taxon>Portuninae</taxon>
        <taxon>Portunus</taxon>
    </lineage>
</organism>
<reference evidence="2 3" key="1">
    <citation type="submission" date="2019-05" db="EMBL/GenBank/DDBJ databases">
        <title>Another draft genome of Portunus trituberculatus and its Hox gene families provides insights of decapod evolution.</title>
        <authorList>
            <person name="Jeong J.-H."/>
            <person name="Song I."/>
            <person name="Kim S."/>
            <person name="Choi T."/>
            <person name="Kim D."/>
            <person name="Ryu S."/>
            <person name="Kim W."/>
        </authorList>
    </citation>
    <scope>NUCLEOTIDE SEQUENCE [LARGE SCALE GENOMIC DNA]</scope>
    <source>
        <tissue evidence="2">Muscle</tissue>
    </source>
</reference>
<accession>A0A5B7FKS6</accession>
<dbReference type="Proteomes" id="UP000324222">
    <property type="component" value="Unassembled WGS sequence"/>
</dbReference>
<protein>
    <submittedName>
        <fullName evidence="2">Uncharacterized protein</fullName>
    </submittedName>
</protein>
<dbReference type="AlphaFoldDB" id="A0A5B7FKS6"/>
<evidence type="ECO:0000313" key="2">
    <source>
        <dbReference type="EMBL" id="MPC45739.1"/>
    </source>
</evidence>
<keyword evidence="3" id="KW-1185">Reference proteome</keyword>
<sequence length="154" mass="16569">MFHALHVLKLRVSGIQTKDHRHCAYCTARRRAQKRGASSLSDAGRPRSSVLGAALNPPLAARGLLGIVNCKMAWRGARGPPGSSAPRHVASRVPRRAQNPGHAATSLGLRCHILVGWQKVSVVLCAMCCRTSLVPQRFLHQLGAARRAVLCCAN</sequence>